<reference evidence="1 2" key="1">
    <citation type="submission" date="2017-09" db="EMBL/GenBank/DDBJ databases">
        <title>Depth-based differentiation of microbial function through sediment-hosted aquifers and enrichment of novel symbionts in the deep terrestrial subsurface.</title>
        <authorList>
            <person name="Probst A.J."/>
            <person name="Ladd B."/>
            <person name="Jarett J.K."/>
            <person name="Geller-Mcgrath D.E."/>
            <person name="Sieber C.M."/>
            <person name="Emerson J.B."/>
            <person name="Anantharaman K."/>
            <person name="Thomas B.C."/>
            <person name="Malmstrom R."/>
            <person name="Stieglmeier M."/>
            <person name="Klingl A."/>
            <person name="Woyke T."/>
            <person name="Ryan C.M."/>
            <person name="Banfield J.F."/>
        </authorList>
    </citation>
    <scope>NUCLEOTIDE SEQUENCE [LARGE SCALE GENOMIC DNA]</scope>
    <source>
        <strain evidence="1">CG11_big_fil_rev_8_21_14_0_20_46_11</strain>
    </source>
</reference>
<sequence length="279" mass="30257">MSKIYVIGVLILGVVGGFLLLKEREYVPTLPNVEKKSESFEVAEIKKKEETPSVKEQSPKSESVVNTNTPPILLKNIGINLDDYNPATQRAGDFQFTKARLTFGRLFMPYGFVIPGSTSSTGRDKANPQPTFIVPLGTPVRSLVDGIVVSTPTLWSGDVSIQVTANGKLEKWVYETEHVMNPRVKAGDRVTAGQIVGEVSNFDKGAPDGYGAVEIGIVKGGNPPEHVCPFAYLDPSIKEETLKKISSLYSAWESYVGNTSLYSESEPVVGCITLDAIEG</sequence>
<dbReference type="Proteomes" id="UP000229342">
    <property type="component" value="Unassembled WGS sequence"/>
</dbReference>
<proteinExistence type="predicted"/>
<comment type="caution">
    <text evidence="1">The sequence shown here is derived from an EMBL/GenBank/DDBJ whole genome shotgun (WGS) entry which is preliminary data.</text>
</comment>
<evidence type="ECO:0000313" key="1">
    <source>
        <dbReference type="EMBL" id="PIQ68885.1"/>
    </source>
</evidence>
<dbReference type="AlphaFoldDB" id="A0A2H0KCD8"/>
<evidence type="ECO:0000313" key="2">
    <source>
        <dbReference type="Proteomes" id="UP000229342"/>
    </source>
</evidence>
<gene>
    <name evidence="1" type="ORF">COV91_01590</name>
</gene>
<organism evidence="1 2">
    <name type="scientific">Candidatus Taylorbacteria bacterium CG11_big_fil_rev_8_21_14_0_20_46_11</name>
    <dbReference type="NCBI Taxonomy" id="1975025"/>
    <lineage>
        <taxon>Bacteria</taxon>
        <taxon>Candidatus Tayloriibacteriota</taxon>
    </lineage>
</organism>
<dbReference type="EMBL" id="PCVG01000019">
    <property type="protein sequence ID" value="PIQ68885.1"/>
    <property type="molecule type" value="Genomic_DNA"/>
</dbReference>
<dbReference type="InterPro" id="IPR011055">
    <property type="entry name" value="Dup_hybrid_motif"/>
</dbReference>
<protein>
    <recommendedName>
        <fullName evidence="3">Peptidase M23 domain-containing protein</fullName>
    </recommendedName>
</protein>
<evidence type="ECO:0008006" key="3">
    <source>
        <dbReference type="Google" id="ProtNLM"/>
    </source>
</evidence>
<dbReference type="Gene3D" id="2.70.70.10">
    <property type="entry name" value="Glucose Permease (Domain IIA)"/>
    <property type="match status" value="1"/>
</dbReference>
<dbReference type="SUPFAM" id="SSF51261">
    <property type="entry name" value="Duplicated hybrid motif"/>
    <property type="match status" value="1"/>
</dbReference>
<dbReference type="CDD" id="cd12797">
    <property type="entry name" value="M23_peptidase"/>
    <property type="match status" value="1"/>
</dbReference>
<accession>A0A2H0KCD8</accession>
<name>A0A2H0KCD8_9BACT</name>